<protein>
    <submittedName>
        <fullName evidence="6">Arabinose operon transcriptional regulator AraC</fullName>
    </submittedName>
</protein>
<evidence type="ECO:0000313" key="6">
    <source>
        <dbReference type="EMBL" id="PLW75672.1"/>
    </source>
</evidence>
<dbReference type="PANTHER" id="PTHR43280:SF25">
    <property type="entry name" value="ARABINOSE OPERON REGULATORY PROTEIN"/>
    <property type="match status" value="1"/>
</dbReference>
<dbReference type="PROSITE" id="PS00041">
    <property type="entry name" value="HTH_ARAC_FAMILY_1"/>
    <property type="match status" value="1"/>
</dbReference>
<evidence type="ECO:0000313" key="7">
    <source>
        <dbReference type="Proteomes" id="UP000234881"/>
    </source>
</evidence>
<keyword evidence="1" id="KW-0805">Transcription regulation</keyword>
<dbReference type="SMART" id="SM00342">
    <property type="entry name" value="HTH_ARAC"/>
    <property type="match status" value="1"/>
</dbReference>
<dbReference type="PANTHER" id="PTHR43280">
    <property type="entry name" value="ARAC-FAMILY TRANSCRIPTIONAL REGULATOR"/>
    <property type="match status" value="1"/>
</dbReference>
<evidence type="ECO:0000256" key="4">
    <source>
        <dbReference type="SAM" id="MobiDB-lite"/>
    </source>
</evidence>
<keyword evidence="7" id="KW-1185">Reference proteome</keyword>
<evidence type="ECO:0000259" key="5">
    <source>
        <dbReference type="PROSITE" id="PS01124"/>
    </source>
</evidence>
<dbReference type="InterPro" id="IPR037923">
    <property type="entry name" value="HTH-like"/>
</dbReference>
<feature type="region of interest" description="Disordered" evidence="4">
    <location>
        <begin position="331"/>
        <end position="352"/>
    </location>
</feature>
<dbReference type="InterPro" id="IPR018060">
    <property type="entry name" value="HTH_AraC"/>
</dbReference>
<dbReference type="Gene3D" id="1.10.10.60">
    <property type="entry name" value="Homeodomain-like"/>
    <property type="match status" value="2"/>
</dbReference>
<gene>
    <name evidence="6" type="ORF">C0081_18705</name>
</gene>
<dbReference type="SUPFAM" id="SSF51215">
    <property type="entry name" value="Regulatory protein AraC"/>
    <property type="match status" value="1"/>
</dbReference>
<dbReference type="Proteomes" id="UP000234881">
    <property type="component" value="Unassembled WGS sequence"/>
</dbReference>
<dbReference type="OrthoDB" id="9803764at2"/>
<feature type="compositionally biased region" description="Polar residues" evidence="4">
    <location>
        <begin position="332"/>
        <end position="352"/>
    </location>
</feature>
<dbReference type="Pfam" id="PF02311">
    <property type="entry name" value="AraC_binding"/>
    <property type="match status" value="1"/>
</dbReference>
<dbReference type="SUPFAM" id="SSF46689">
    <property type="entry name" value="Homeodomain-like"/>
    <property type="match status" value="2"/>
</dbReference>
<dbReference type="AlphaFoldDB" id="A0A2N5XMF3"/>
<keyword evidence="2" id="KW-0238">DNA-binding</keyword>
<comment type="caution">
    <text evidence="6">The sequence shown here is derived from an EMBL/GenBank/DDBJ whole genome shotgun (WGS) entry which is preliminary data.</text>
</comment>
<dbReference type="Gene3D" id="2.60.120.280">
    <property type="entry name" value="Regulatory protein AraC"/>
    <property type="match status" value="1"/>
</dbReference>
<dbReference type="InterPro" id="IPR018062">
    <property type="entry name" value="HTH_AraC-typ_CS"/>
</dbReference>
<dbReference type="Pfam" id="PF12833">
    <property type="entry name" value="HTH_18"/>
    <property type="match status" value="1"/>
</dbReference>
<dbReference type="PROSITE" id="PS01124">
    <property type="entry name" value="HTH_ARAC_FAMILY_2"/>
    <property type="match status" value="1"/>
</dbReference>
<evidence type="ECO:0000256" key="2">
    <source>
        <dbReference type="ARBA" id="ARBA00023125"/>
    </source>
</evidence>
<dbReference type="GO" id="GO:0043565">
    <property type="term" value="F:sequence-specific DNA binding"/>
    <property type="evidence" value="ECO:0007669"/>
    <property type="project" value="InterPro"/>
</dbReference>
<dbReference type="InterPro" id="IPR003313">
    <property type="entry name" value="AraC-bd"/>
</dbReference>
<dbReference type="EMBL" id="PKUQ01000047">
    <property type="protein sequence ID" value="PLW75672.1"/>
    <property type="molecule type" value="Genomic_DNA"/>
</dbReference>
<sequence>MQHSARDMDDHSYFDPAQDPQVQRIFSKLAYRTTPQNYDTEVAALFPGFEFDVRLVAGITPIERGGPLDFNIDRPNGMRGWIINLTVDGAGRIFEGDESFIVEPGDLVLFPPEARHLYGREEGHDKWWHRWIYFQPRAFWKPWLEWEEQANGVYILRHREDVPFSELFRLFVEVEKWADLADGLSVDLAFNRLEHILLFCARMSRASKKTEVVIDERVLSACSLISKNLDKPLTVNEIASHVCLSPSRLSHLFRKYVGTGVVQWRDGQRMQYAMQVLRVSNVPIKALSQMVGYDDPLYFSRVFRRHTNMSPRTFRERSLALIVRAEGEKLQDSFSQPTQQGTAQIPQFDIQS</sequence>
<dbReference type="GO" id="GO:0003700">
    <property type="term" value="F:DNA-binding transcription factor activity"/>
    <property type="evidence" value="ECO:0007669"/>
    <property type="project" value="InterPro"/>
</dbReference>
<evidence type="ECO:0000256" key="3">
    <source>
        <dbReference type="ARBA" id="ARBA00023163"/>
    </source>
</evidence>
<name>A0A2N5XMF3_9HYPH</name>
<dbReference type="InterPro" id="IPR009057">
    <property type="entry name" value="Homeodomain-like_sf"/>
</dbReference>
<keyword evidence="3" id="KW-0804">Transcription</keyword>
<proteinExistence type="predicted"/>
<organism evidence="6 7">
    <name type="scientific">Cohaesibacter celericrescens</name>
    <dbReference type="NCBI Taxonomy" id="2067669"/>
    <lineage>
        <taxon>Bacteria</taxon>
        <taxon>Pseudomonadati</taxon>
        <taxon>Pseudomonadota</taxon>
        <taxon>Alphaproteobacteria</taxon>
        <taxon>Hyphomicrobiales</taxon>
        <taxon>Cohaesibacteraceae</taxon>
    </lineage>
</organism>
<evidence type="ECO:0000256" key="1">
    <source>
        <dbReference type="ARBA" id="ARBA00023015"/>
    </source>
</evidence>
<accession>A0A2N5XMF3</accession>
<reference evidence="6 7" key="1">
    <citation type="submission" date="2018-01" db="EMBL/GenBank/DDBJ databases">
        <title>The draft genome sequence of Cohaesibacter sp. H1304.</title>
        <authorList>
            <person name="Wang N.-N."/>
            <person name="Du Z.-J."/>
        </authorList>
    </citation>
    <scope>NUCLEOTIDE SEQUENCE [LARGE SCALE GENOMIC DNA]</scope>
    <source>
        <strain evidence="6 7">H1304</strain>
    </source>
</reference>
<dbReference type="NCBIfam" id="NF007860">
    <property type="entry name" value="PRK10572.1"/>
    <property type="match status" value="1"/>
</dbReference>
<feature type="domain" description="HTH araC/xylS-type" evidence="5">
    <location>
        <begin position="219"/>
        <end position="317"/>
    </location>
</feature>